<organism evidence="1 2">
    <name type="scientific">Nonomuraea bangladeshensis</name>
    <dbReference type="NCBI Taxonomy" id="404385"/>
    <lineage>
        <taxon>Bacteria</taxon>
        <taxon>Bacillati</taxon>
        <taxon>Actinomycetota</taxon>
        <taxon>Actinomycetes</taxon>
        <taxon>Streptosporangiales</taxon>
        <taxon>Streptosporangiaceae</taxon>
        <taxon>Nonomuraea</taxon>
    </lineage>
</organism>
<comment type="caution">
    <text evidence="1">The sequence shown here is derived from an EMBL/GenBank/DDBJ whole genome shotgun (WGS) entry which is preliminary data.</text>
</comment>
<dbReference type="Proteomes" id="UP001552427">
    <property type="component" value="Unassembled WGS sequence"/>
</dbReference>
<accession>A0ABV3HCG9</accession>
<dbReference type="RefSeq" id="WP_364457008.1">
    <property type="nucleotide sequence ID" value="NZ_JBFARM010000010.1"/>
</dbReference>
<gene>
    <name evidence="1" type="ORF">AB0K40_32265</name>
</gene>
<protein>
    <submittedName>
        <fullName evidence="1">Uncharacterized protein</fullName>
    </submittedName>
</protein>
<keyword evidence="2" id="KW-1185">Reference proteome</keyword>
<evidence type="ECO:0000313" key="1">
    <source>
        <dbReference type="EMBL" id="MEV4290209.1"/>
    </source>
</evidence>
<evidence type="ECO:0000313" key="2">
    <source>
        <dbReference type="Proteomes" id="UP001552427"/>
    </source>
</evidence>
<dbReference type="EMBL" id="JBFARM010000010">
    <property type="protein sequence ID" value="MEV4290209.1"/>
    <property type="molecule type" value="Genomic_DNA"/>
</dbReference>
<reference evidence="1 2" key="1">
    <citation type="submission" date="2024-06" db="EMBL/GenBank/DDBJ databases">
        <title>The Natural Products Discovery Center: Release of the First 8490 Sequenced Strains for Exploring Actinobacteria Biosynthetic Diversity.</title>
        <authorList>
            <person name="Kalkreuter E."/>
            <person name="Kautsar S.A."/>
            <person name="Yang D."/>
            <person name="Bader C.D."/>
            <person name="Teijaro C.N."/>
            <person name="Fluegel L."/>
            <person name="Davis C.M."/>
            <person name="Simpson J.R."/>
            <person name="Lauterbach L."/>
            <person name="Steele A.D."/>
            <person name="Gui C."/>
            <person name="Meng S."/>
            <person name="Li G."/>
            <person name="Viehrig K."/>
            <person name="Ye F."/>
            <person name="Su P."/>
            <person name="Kiefer A.F."/>
            <person name="Nichols A."/>
            <person name="Cepeda A.J."/>
            <person name="Yan W."/>
            <person name="Fan B."/>
            <person name="Jiang Y."/>
            <person name="Adhikari A."/>
            <person name="Zheng C.-J."/>
            <person name="Schuster L."/>
            <person name="Cowan T.M."/>
            <person name="Smanski M.J."/>
            <person name="Chevrette M.G."/>
            <person name="De Carvalho L.P.S."/>
            <person name="Shen B."/>
        </authorList>
    </citation>
    <scope>NUCLEOTIDE SEQUENCE [LARGE SCALE GENOMIC DNA]</scope>
    <source>
        <strain evidence="1 2">NPDC049574</strain>
    </source>
</reference>
<name>A0ABV3HCG9_9ACTN</name>
<proteinExistence type="predicted"/>
<sequence length="102" mass="11462">MSNTDPNSRGAKGEDWSDVIRAWTRLDVRDRQLAVLRNTFPYWAVSYELDSAGHCTWKAATTWPLTLEMATAGVLRELQRGDPITLMADLTSQTEMMGEPST</sequence>